<dbReference type="RefSeq" id="WP_111439350.1">
    <property type="nucleotide sequence ID" value="NZ_QKZI01000002.1"/>
</dbReference>
<accession>A0A2W7MID5</accession>
<dbReference type="OrthoDB" id="9812068at2"/>
<dbReference type="Proteomes" id="UP000248646">
    <property type="component" value="Unassembled WGS sequence"/>
</dbReference>
<keyword evidence="2" id="KW-1185">Reference proteome</keyword>
<evidence type="ECO:0000313" key="2">
    <source>
        <dbReference type="Proteomes" id="UP000248646"/>
    </source>
</evidence>
<protein>
    <submittedName>
        <fullName evidence="1">Uncharacterized protein</fullName>
    </submittedName>
</protein>
<dbReference type="AlphaFoldDB" id="A0A2W7MID5"/>
<comment type="caution">
    <text evidence="1">The sequence shown here is derived from an EMBL/GenBank/DDBJ whole genome shotgun (WGS) entry which is preliminary data.</text>
</comment>
<reference evidence="1 2" key="1">
    <citation type="submission" date="2018-06" db="EMBL/GenBank/DDBJ databases">
        <title>Genomic Encyclopedia of Type Strains, Phase IV (KMG-IV): sequencing the most valuable type-strain genomes for metagenomic binning, comparative biology and taxonomic classification.</title>
        <authorList>
            <person name="Goeker M."/>
        </authorList>
    </citation>
    <scope>NUCLEOTIDE SEQUENCE [LARGE SCALE GENOMIC DNA]</scope>
    <source>
        <strain evidence="1 2">DSM 5</strain>
    </source>
</reference>
<organism evidence="1 2">
    <name type="scientific">Psychrobacillus insolitus</name>
    <dbReference type="NCBI Taxonomy" id="1461"/>
    <lineage>
        <taxon>Bacteria</taxon>
        <taxon>Bacillati</taxon>
        <taxon>Bacillota</taxon>
        <taxon>Bacilli</taxon>
        <taxon>Bacillales</taxon>
        <taxon>Bacillaceae</taxon>
        <taxon>Psychrobacillus</taxon>
    </lineage>
</organism>
<name>A0A2W7MID5_9BACI</name>
<proteinExistence type="predicted"/>
<gene>
    <name evidence="1" type="ORF">C7437_102378</name>
</gene>
<evidence type="ECO:0000313" key="1">
    <source>
        <dbReference type="EMBL" id="PZX05911.1"/>
    </source>
</evidence>
<sequence length="95" mass="10933">MDQISATLYREQSFFSWPDFLYLTTIVNEEGVPPNVITEDGRELAKAHQDEILLNYHQFNKMTALENVPETKEFTAILSDSIADNLQTQKIELVN</sequence>
<dbReference type="EMBL" id="QKZI01000002">
    <property type="protein sequence ID" value="PZX05911.1"/>
    <property type="molecule type" value="Genomic_DNA"/>
</dbReference>